<reference evidence="1" key="1">
    <citation type="journal article" date="2015" name="Mar. Genomics">
        <title>Mitochondrial gene order variation in the brachiopod Lingula anatina and its implications for mitochondrial evolution in lophotrochozoans.</title>
        <authorList>
            <person name="Luo Y.J."/>
            <person name="Satoh N."/>
            <person name="Endo K."/>
        </authorList>
    </citation>
    <scope>NUCLEOTIDE SEQUENCE</scope>
</reference>
<organism evidence="1">
    <name type="scientific">Lingula anatina</name>
    <name type="common">Brachiopod</name>
    <name type="synonym">Lingula unguis</name>
    <dbReference type="NCBI Taxonomy" id="7574"/>
    <lineage>
        <taxon>Eukaryota</taxon>
        <taxon>Metazoa</taxon>
        <taxon>Spiralia</taxon>
        <taxon>Lophotrochozoa</taxon>
        <taxon>Brachiopoda</taxon>
        <taxon>Linguliformea</taxon>
        <taxon>Lingulata</taxon>
        <taxon>Lingulida</taxon>
        <taxon>Linguloidea</taxon>
        <taxon>Lingulidae</taxon>
        <taxon>Lingula</taxon>
    </lineage>
</organism>
<proteinExistence type="predicted"/>
<protein>
    <submittedName>
        <fullName evidence="1">Uncharacterized protein</fullName>
    </submittedName>
</protein>
<sequence length="262" mass="31241">MSPAPMTMDEKLKYLEEEKKNDRLAKNAHIQLEKKNPLCPLAGDYVAFKEGYYDDSTIEYYSSRYSLKPYYPNMYKLSFMWKNRVPYEDKCSVWLFPDDVIPAPLTPFYWETLDYNDLSGHVFHWYGAGDYVCLPSSSYCPMNVSRMKDAWWFQSKLYEVQPGLFRVVYHEGYHRRYKDPYFVPYGAGIVEGIGSFWINVPYRLSLNKLKPTRKVIRKGVYKYRRGNWRTWAPYKDHPSWSAEQKAAVKKGKWSFPSEFVWK</sequence>
<dbReference type="EMBL" id="KP881498">
    <property type="protein sequence ID" value="AKP99402.1"/>
    <property type="molecule type" value="Genomic_DNA"/>
</dbReference>
<keyword evidence="1" id="KW-0496">Mitochondrion</keyword>
<dbReference type="AlphaFoldDB" id="A0A0R7JP87"/>
<name>A0A0R7JP87_LINAN</name>
<evidence type="ECO:0000313" key="1">
    <source>
        <dbReference type="EMBL" id="AKP99402.1"/>
    </source>
</evidence>
<accession>A0A0R7JP87</accession>
<reference evidence="1" key="2">
    <citation type="submission" date="2015-03" db="EMBL/GenBank/DDBJ databases">
        <authorList>
            <person name="Murphy D."/>
        </authorList>
    </citation>
    <scope>NUCLEOTIDE SEQUENCE</scope>
</reference>
<geneLocation type="mitochondrion" evidence="1"/>